<dbReference type="PANTHER" id="PTHR30055:SF234">
    <property type="entry name" value="HTH-TYPE TRANSCRIPTIONAL REGULATOR BETI"/>
    <property type="match status" value="1"/>
</dbReference>
<dbReference type="SUPFAM" id="SSF46689">
    <property type="entry name" value="Homeodomain-like"/>
    <property type="match status" value="1"/>
</dbReference>
<evidence type="ECO:0000256" key="1">
    <source>
        <dbReference type="ARBA" id="ARBA00023015"/>
    </source>
</evidence>
<keyword evidence="1" id="KW-0805">Transcription regulation</keyword>
<proteinExistence type="predicted"/>
<organism evidence="6 7">
    <name type="scientific">Nocardia amamiensis</name>
    <dbReference type="NCBI Taxonomy" id="404578"/>
    <lineage>
        <taxon>Bacteria</taxon>
        <taxon>Bacillati</taxon>
        <taxon>Actinomycetota</taxon>
        <taxon>Actinomycetes</taxon>
        <taxon>Mycobacteriales</taxon>
        <taxon>Nocardiaceae</taxon>
        <taxon>Nocardia</taxon>
    </lineage>
</organism>
<name>A0ABS0CRA3_9NOCA</name>
<evidence type="ECO:0000256" key="4">
    <source>
        <dbReference type="PROSITE-ProRule" id="PRU00335"/>
    </source>
</evidence>
<evidence type="ECO:0000256" key="3">
    <source>
        <dbReference type="ARBA" id="ARBA00023163"/>
    </source>
</evidence>
<comment type="caution">
    <text evidence="6">The sequence shown here is derived from an EMBL/GenBank/DDBJ whole genome shotgun (WGS) entry which is preliminary data.</text>
</comment>
<dbReference type="PRINTS" id="PR00455">
    <property type="entry name" value="HTHTETR"/>
</dbReference>
<dbReference type="InterPro" id="IPR001647">
    <property type="entry name" value="HTH_TetR"/>
</dbReference>
<dbReference type="EMBL" id="JADLQX010000011">
    <property type="protein sequence ID" value="MBF6299149.1"/>
    <property type="molecule type" value="Genomic_DNA"/>
</dbReference>
<dbReference type="PANTHER" id="PTHR30055">
    <property type="entry name" value="HTH-TYPE TRANSCRIPTIONAL REGULATOR RUTR"/>
    <property type="match status" value="1"/>
</dbReference>
<gene>
    <name evidence="6" type="ORF">IU459_16595</name>
</gene>
<dbReference type="InterPro" id="IPR050109">
    <property type="entry name" value="HTH-type_TetR-like_transc_reg"/>
</dbReference>
<accession>A0ABS0CRA3</accession>
<feature type="domain" description="HTH tetR-type" evidence="5">
    <location>
        <begin position="10"/>
        <end position="70"/>
    </location>
</feature>
<evidence type="ECO:0000313" key="6">
    <source>
        <dbReference type="EMBL" id="MBF6299149.1"/>
    </source>
</evidence>
<sequence length="199" mass="21276">MAGRREEQKRATRVRILDAAADLLAERGYSALSTLSVQRAAGVSRGALLHHFPTIDALVSGLVGHLVARNEAAVREVADRLGDGSDPVLRALTALSESMGRPAAQAEFELWAAARTDPSLAEALRAAERQAGRDLHRVVDALFGPEVAAHPRYPAVRDLTVAILRGTAMSRPLRSTERAAAATIDRWAEAIAILLSHSP</sequence>
<dbReference type="InterPro" id="IPR009057">
    <property type="entry name" value="Homeodomain-like_sf"/>
</dbReference>
<keyword evidence="3" id="KW-0804">Transcription</keyword>
<dbReference type="Gene3D" id="1.10.357.10">
    <property type="entry name" value="Tetracycline Repressor, domain 2"/>
    <property type="match status" value="1"/>
</dbReference>
<evidence type="ECO:0000256" key="2">
    <source>
        <dbReference type="ARBA" id="ARBA00023125"/>
    </source>
</evidence>
<dbReference type="Pfam" id="PF00440">
    <property type="entry name" value="TetR_N"/>
    <property type="match status" value="1"/>
</dbReference>
<dbReference type="RefSeq" id="WP_195130432.1">
    <property type="nucleotide sequence ID" value="NZ_JADLQX010000011.1"/>
</dbReference>
<evidence type="ECO:0000313" key="7">
    <source>
        <dbReference type="Proteomes" id="UP000702209"/>
    </source>
</evidence>
<protein>
    <submittedName>
        <fullName evidence="6">TetR/AcrR family transcriptional regulator</fullName>
    </submittedName>
</protein>
<keyword evidence="2 4" id="KW-0238">DNA-binding</keyword>
<dbReference type="Proteomes" id="UP000702209">
    <property type="component" value="Unassembled WGS sequence"/>
</dbReference>
<reference evidence="6 7" key="1">
    <citation type="submission" date="2020-10" db="EMBL/GenBank/DDBJ databases">
        <title>Identification of Nocardia species via Next-generation sequencing and recognition of intraspecies genetic diversity.</title>
        <authorList>
            <person name="Li P."/>
            <person name="Li P."/>
            <person name="Lu B."/>
        </authorList>
    </citation>
    <scope>NUCLEOTIDE SEQUENCE [LARGE SCALE GENOMIC DNA]</scope>
    <source>
        <strain evidence="6 7">BJ06-0157</strain>
    </source>
</reference>
<evidence type="ECO:0000259" key="5">
    <source>
        <dbReference type="PROSITE" id="PS50977"/>
    </source>
</evidence>
<keyword evidence="7" id="KW-1185">Reference proteome</keyword>
<feature type="DNA-binding region" description="H-T-H motif" evidence="4">
    <location>
        <begin position="33"/>
        <end position="52"/>
    </location>
</feature>
<dbReference type="PROSITE" id="PS50977">
    <property type="entry name" value="HTH_TETR_2"/>
    <property type="match status" value="1"/>
</dbReference>